<protein>
    <recommendedName>
        <fullName evidence="6">Cation/H+ exchanger transmembrane domain-containing protein</fullName>
    </recommendedName>
</protein>
<organism evidence="7 8">
    <name type="scientific">[Myrmecia] bisecta</name>
    <dbReference type="NCBI Taxonomy" id="41462"/>
    <lineage>
        <taxon>Eukaryota</taxon>
        <taxon>Viridiplantae</taxon>
        <taxon>Chlorophyta</taxon>
        <taxon>core chlorophytes</taxon>
        <taxon>Trebouxiophyceae</taxon>
        <taxon>Trebouxiales</taxon>
        <taxon>Trebouxiaceae</taxon>
        <taxon>Myrmecia</taxon>
    </lineage>
</organism>
<evidence type="ECO:0000259" key="6">
    <source>
        <dbReference type="Pfam" id="PF00999"/>
    </source>
</evidence>
<evidence type="ECO:0000256" key="5">
    <source>
        <dbReference type="SAM" id="Phobius"/>
    </source>
</evidence>
<dbReference type="AlphaFoldDB" id="A0AAW1R9B1"/>
<evidence type="ECO:0000313" key="7">
    <source>
        <dbReference type="EMBL" id="KAK9830422.1"/>
    </source>
</evidence>
<feature type="transmembrane region" description="Helical" evidence="5">
    <location>
        <begin position="122"/>
        <end position="143"/>
    </location>
</feature>
<dbReference type="PANTHER" id="PTHR43021:SF2">
    <property type="entry name" value="CATION_H+ EXCHANGER DOMAIN-CONTAINING PROTEIN"/>
    <property type="match status" value="1"/>
</dbReference>
<dbReference type="GO" id="GO:0015297">
    <property type="term" value="F:antiporter activity"/>
    <property type="evidence" value="ECO:0007669"/>
    <property type="project" value="InterPro"/>
</dbReference>
<evidence type="ECO:0000256" key="3">
    <source>
        <dbReference type="ARBA" id="ARBA00022989"/>
    </source>
</evidence>
<dbReference type="InterPro" id="IPR006153">
    <property type="entry name" value="Cation/H_exchanger_TM"/>
</dbReference>
<dbReference type="EMBL" id="JALJOR010000001">
    <property type="protein sequence ID" value="KAK9830422.1"/>
    <property type="molecule type" value="Genomic_DNA"/>
</dbReference>
<evidence type="ECO:0000256" key="1">
    <source>
        <dbReference type="ARBA" id="ARBA00004141"/>
    </source>
</evidence>
<reference evidence="7 8" key="1">
    <citation type="journal article" date="2024" name="Nat. Commun.">
        <title>Phylogenomics reveals the evolutionary origins of lichenization in chlorophyte algae.</title>
        <authorList>
            <person name="Puginier C."/>
            <person name="Libourel C."/>
            <person name="Otte J."/>
            <person name="Skaloud P."/>
            <person name="Haon M."/>
            <person name="Grisel S."/>
            <person name="Petersen M."/>
            <person name="Berrin J.G."/>
            <person name="Delaux P.M."/>
            <person name="Dal Grande F."/>
            <person name="Keller J."/>
        </authorList>
    </citation>
    <scope>NUCLEOTIDE SEQUENCE [LARGE SCALE GENOMIC DNA]</scope>
    <source>
        <strain evidence="7 8">SAG 2043</strain>
    </source>
</reference>
<name>A0AAW1R9B1_9CHLO</name>
<dbReference type="Pfam" id="PF00999">
    <property type="entry name" value="Na_H_Exchanger"/>
    <property type="match status" value="1"/>
</dbReference>
<keyword evidence="8" id="KW-1185">Reference proteome</keyword>
<dbReference type="GO" id="GO:1902600">
    <property type="term" value="P:proton transmembrane transport"/>
    <property type="evidence" value="ECO:0007669"/>
    <property type="project" value="InterPro"/>
</dbReference>
<feature type="domain" description="Cation/H+ exchanger transmembrane" evidence="6">
    <location>
        <begin position="22"/>
        <end position="331"/>
    </location>
</feature>
<evidence type="ECO:0000256" key="2">
    <source>
        <dbReference type="ARBA" id="ARBA00022692"/>
    </source>
</evidence>
<feature type="transmembrane region" description="Helical" evidence="5">
    <location>
        <begin position="12"/>
        <end position="35"/>
    </location>
</feature>
<comment type="subcellular location">
    <subcellularLocation>
        <location evidence="1">Membrane</location>
        <topology evidence="1">Multi-pass membrane protein</topology>
    </subcellularLocation>
</comment>
<feature type="transmembrane region" description="Helical" evidence="5">
    <location>
        <begin position="47"/>
        <end position="68"/>
    </location>
</feature>
<keyword evidence="4 5" id="KW-0472">Membrane</keyword>
<feature type="transmembrane region" description="Helical" evidence="5">
    <location>
        <begin position="252"/>
        <end position="276"/>
    </location>
</feature>
<feature type="transmembrane region" description="Helical" evidence="5">
    <location>
        <begin position="227"/>
        <end position="246"/>
    </location>
</feature>
<evidence type="ECO:0000256" key="4">
    <source>
        <dbReference type="ARBA" id="ARBA00023136"/>
    </source>
</evidence>
<dbReference type="Proteomes" id="UP001489004">
    <property type="component" value="Unassembled WGS sequence"/>
</dbReference>
<evidence type="ECO:0000313" key="8">
    <source>
        <dbReference type="Proteomes" id="UP001489004"/>
    </source>
</evidence>
<dbReference type="PANTHER" id="PTHR43021">
    <property type="entry name" value="NA(+)/H(+) ANTIPORTER-RELATED"/>
    <property type="match status" value="1"/>
</dbReference>
<sequence length="418" mass="44081">MKRAKRQVACITLGIALFTWVYVFAAMMILAPFIPITLHLRQRQVEAIASLAATLMIARSPASAIAVLKETDGKGPFCSLVMAVVVVKDVLVFLCFALNIEFANTVMKDTAVIPLLQLVEPLGSLLVSILLGLGGGSVLGGLLQRQGGAVGTKPAASLARQIPQLIQAKRGVALVLATGCCIFWTAQGLKAEPLLACVLAGIITTNRRTESASKAVQEELSATLTQLMPVINVAFFGLAGATLKLGAVLGTLWIAVVVWAVRLGAIYCGSWVGCWLGRSPTDHRRRMWYGMVTQAGVALGLAKSVATRFPDWGPEFATIMVSVVVMNLIAGPPMFRSAVISAGEARALGAASMTDEFEAEADAVRDSSSRALNKSHSKSSSNNLMALKHDHAGSQDSKADAALRAVTPRGTMPMASNV</sequence>
<comment type="caution">
    <text evidence="7">The sequence shown here is derived from an EMBL/GenBank/DDBJ whole genome shotgun (WGS) entry which is preliminary data.</text>
</comment>
<keyword evidence="2 5" id="KW-0812">Transmembrane</keyword>
<keyword evidence="3 5" id="KW-1133">Transmembrane helix</keyword>
<dbReference type="GO" id="GO:0016020">
    <property type="term" value="C:membrane"/>
    <property type="evidence" value="ECO:0007669"/>
    <property type="project" value="UniProtKB-SubCell"/>
</dbReference>
<feature type="transmembrane region" description="Helical" evidence="5">
    <location>
        <begin position="80"/>
        <end position="102"/>
    </location>
</feature>
<proteinExistence type="predicted"/>
<accession>A0AAW1R9B1</accession>
<gene>
    <name evidence="7" type="ORF">WJX72_011685</name>
</gene>